<evidence type="ECO:0000313" key="3">
    <source>
        <dbReference type="Proteomes" id="UP000030378"/>
    </source>
</evidence>
<reference evidence="2" key="1">
    <citation type="submission" date="2017-12" db="EMBL/GenBank/DDBJ databases">
        <title>FDA dAtabase for Regulatory Grade micrObial Sequences (FDA-ARGOS): Supporting development and validation of Infectious Disease Dx tests.</title>
        <authorList>
            <person name="Campos J."/>
            <person name="Goldberg B."/>
            <person name="Tallon L.J."/>
            <person name="Sadzewicz L."/>
            <person name="Sengamalay N."/>
            <person name="Ott S."/>
            <person name="Godinez A."/>
            <person name="Nagaraj S."/>
            <person name="Vavikolanu K."/>
            <person name="Vyas G."/>
            <person name="Nadendla S."/>
            <person name="Aluvathingal J."/>
            <person name="Geyer C."/>
            <person name="Nandy P."/>
            <person name="Hobson J."/>
            <person name="Sichtig H."/>
        </authorList>
    </citation>
    <scope>NUCLEOTIDE SEQUENCE</scope>
    <source>
        <strain evidence="2">FDAARGOS_79</strain>
    </source>
</reference>
<gene>
    <name evidence="1" type="ORF">DKC05_18090</name>
    <name evidence="2" type="ORF">MC70_020855</name>
</gene>
<dbReference type="EMBL" id="JTBC02000011">
    <property type="protein sequence ID" value="PNO64686.1"/>
    <property type="molecule type" value="Genomic_DNA"/>
</dbReference>
<dbReference type="Proteomes" id="UP000245399">
    <property type="component" value="Chromosome"/>
</dbReference>
<dbReference type="Proteomes" id="UP000030378">
    <property type="component" value="Unassembled WGS sequence"/>
</dbReference>
<evidence type="ECO:0000313" key="4">
    <source>
        <dbReference type="Proteomes" id="UP000245399"/>
    </source>
</evidence>
<organism evidence="2 3">
    <name type="scientific">Serratia marcescens</name>
    <dbReference type="NCBI Taxonomy" id="615"/>
    <lineage>
        <taxon>Bacteria</taxon>
        <taxon>Pseudomonadati</taxon>
        <taxon>Pseudomonadota</taxon>
        <taxon>Gammaproteobacteria</taxon>
        <taxon>Enterobacterales</taxon>
        <taxon>Yersiniaceae</taxon>
        <taxon>Serratia</taxon>
    </lineage>
</organism>
<protein>
    <submittedName>
        <fullName evidence="2">Uncharacterized protein</fullName>
    </submittedName>
</protein>
<evidence type="ECO:0000313" key="2">
    <source>
        <dbReference type="EMBL" id="PNO64686.1"/>
    </source>
</evidence>
<accession>A0AAP8PEQ2</accession>
<proteinExistence type="predicted"/>
<evidence type="ECO:0000313" key="1">
    <source>
        <dbReference type="EMBL" id="AWL69422.1"/>
    </source>
</evidence>
<dbReference type="EMBL" id="CP029449">
    <property type="protein sequence ID" value="AWL69422.1"/>
    <property type="molecule type" value="Genomic_DNA"/>
</dbReference>
<name>A0AAP8PEQ2_SERMA</name>
<reference evidence="1 4" key="3">
    <citation type="submission" date="2018-05" db="EMBL/GenBank/DDBJ databases">
        <title>Klebsiella quasipneumonaiae provides a window into carbapenemase gene transfer, plasmid rearrangements and nosocomial acquisition from the hospital environment.</title>
        <authorList>
            <person name="Mathers A.J."/>
            <person name="Vegesana K."/>
            <person name="Stoesser N."/>
            <person name="Crook D."/>
            <person name="Vaughan A."/>
            <person name="Barry K."/>
            <person name="Parikh H."/>
            <person name="Sebra R."/>
            <person name="Kotay S."/>
            <person name="Walker A.S."/>
            <person name="Sheppard A.E."/>
        </authorList>
    </citation>
    <scope>NUCLEOTIDE SEQUENCE [LARGE SCALE GENOMIC DNA]</scope>
    <source>
        <strain evidence="1 4">CAV1761</strain>
    </source>
</reference>
<dbReference type="AlphaFoldDB" id="A0AAP8PEQ2"/>
<sequence>MASRDGLTSGIGLVLRGSLQLLHKYDETFARPESFQRTSNLARKNSQVKCGLKIDSYRIDDVYLFEK</sequence>
<reference evidence="3" key="2">
    <citation type="submission" date="2017-12" db="EMBL/GenBank/DDBJ databases">
        <title>FDA dAtabase for Regulatory Grade micrObial Sequences (FDA-ARGOS): Supporting development and validation of Infectious Disease Dx tests.</title>
        <authorList>
            <person name="Campos J."/>
            <person name="Goldberg B."/>
            <person name="Tallon L."/>
            <person name="Sadzewicz L."/>
            <person name="Sengamalay N."/>
            <person name="Ott S."/>
            <person name="Godinez A."/>
            <person name="Nagaraj S."/>
            <person name="Vavikolanu K."/>
            <person name="Vyas G."/>
            <person name="Nadendla S."/>
            <person name="Aluvathingal J."/>
            <person name="Geyer C."/>
            <person name="Nandy P."/>
            <person name="Hobson J."/>
            <person name="Sichtig H."/>
        </authorList>
    </citation>
    <scope>NUCLEOTIDE SEQUENCE [LARGE SCALE GENOMIC DNA]</scope>
    <source>
        <strain evidence="3">FDAARGOS_79</strain>
    </source>
</reference>